<evidence type="ECO:0000313" key="2">
    <source>
        <dbReference type="EMBL" id="GGE59775.1"/>
    </source>
</evidence>
<dbReference type="Pfam" id="PF10026">
    <property type="entry name" value="DUF2268"/>
    <property type="match status" value="1"/>
</dbReference>
<organism evidence="2 3">
    <name type="scientific">Priestia taiwanensis</name>
    <dbReference type="NCBI Taxonomy" id="1347902"/>
    <lineage>
        <taxon>Bacteria</taxon>
        <taxon>Bacillati</taxon>
        <taxon>Bacillota</taxon>
        <taxon>Bacilli</taxon>
        <taxon>Bacillales</taxon>
        <taxon>Bacillaceae</taxon>
        <taxon>Priestia</taxon>
    </lineage>
</organism>
<dbReference type="Proteomes" id="UP000605259">
    <property type="component" value="Unassembled WGS sequence"/>
</dbReference>
<proteinExistence type="predicted"/>
<dbReference type="RefSeq" id="WP_188387101.1">
    <property type="nucleotide sequence ID" value="NZ_BMFK01000001.1"/>
</dbReference>
<name>A0A917ENB3_9BACI</name>
<dbReference type="EMBL" id="BMFK01000001">
    <property type="protein sequence ID" value="GGE59775.1"/>
    <property type="molecule type" value="Genomic_DNA"/>
</dbReference>
<reference evidence="2" key="1">
    <citation type="journal article" date="2014" name="Int. J. Syst. Evol. Microbiol.">
        <title>Complete genome sequence of Corynebacterium casei LMG S-19264T (=DSM 44701T), isolated from a smear-ripened cheese.</title>
        <authorList>
            <consortium name="US DOE Joint Genome Institute (JGI-PGF)"/>
            <person name="Walter F."/>
            <person name="Albersmeier A."/>
            <person name="Kalinowski J."/>
            <person name="Ruckert C."/>
        </authorList>
    </citation>
    <scope>NUCLEOTIDE SEQUENCE</scope>
    <source>
        <strain evidence="2">CGMCC 1.12698</strain>
    </source>
</reference>
<gene>
    <name evidence="2" type="ORF">GCM10007140_07630</name>
</gene>
<accession>A0A917ENB3</accession>
<dbReference type="InterPro" id="IPR018728">
    <property type="entry name" value="DUF2268"/>
</dbReference>
<comment type="caution">
    <text evidence="2">The sequence shown here is derived from an EMBL/GenBank/DDBJ whole genome shotgun (WGS) entry which is preliminary data.</text>
</comment>
<dbReference type="AlphaFoldDB" id="A0A917ENB3"/>
<feature type="domain" description="DUF2268" evidence="1">
    <location>
        <begin position="89"/>
        <end position="291"/>
    </location>
</feature>
<evidence type="ECO:0000313" key="3">
    <source>
        <dbReference type="Proteomes" id="UP000605259"/>
    </source>
</evidence>
<protein>
    <recommendedName>
        <fullName evidence="1">DUF2268 domain-containing protein</fullName>
    </recommendedName>
</protein>
<reference evidence="2" key="2">
    <citation type="submission" date="2020-09" db="EMBL/GenBank/DDBJ databases">
        <authorList>
            <person name="Sun Q."/>
            <person name="Zhou Y."/>
        </authorList>
    </citation>
    <scope>NUCLEOTIDE SEQUENCE</scope>
    <source>
        <strain evidence="2">CGMCC 1.12698</strain>
    </source>
</reference>
<evidence type="ECO:0000259" key="1">
    <source>
        <dbReference type="Pfam" id="PF10026"/>
    </source>
</evidence>
<keyword evidence="3" id="KW-1185">Reference proteome</keyword>
<sequence length="304" mass="34160">MKIHIEDTISQYMQLLKLAEEDRGNYFRYTMMKPFEEMWSTINVPLKAKQKNGYDVVMATSMLGYLDVSESKELERVVTHLKDIDAQRIAEGTLQHCIRVASNANLHVKAEVLKLGMYIADAQKLEHVNGYCGFGGIPGYVMIAINPNHYNIPRIPALIAHEFHHNIRFSYFEWDHGNVTLGDYLVIEGLAESFATALYGEELLGPWVSSIDEEELEYSIEVIGDALQVKGFAEVSAYMFGDDMARKEGYALVGLSIGAGYAVGYHVVQSFMKKNSVSIEEATLISTEEILRGSGVFTCYNELK</sequence>